<sequence>MKQIKKKIAKTFNISYNMLNFVINITLFVLAVIWFTQIILAEMQINLGSKLSYTEFLHQIEKTPNIKSINIQDSGNNFFNKDSYKRIEIKNSQNCVFFTDTDETLYSKILEKILTLINQNQNINLNYKTKTNHLSSLLLSLSILCATLNGINYLMPKKIKNWFNDILPS</sequence>
<reference evidence="2 3" key="1">
    <citation type="submission" date="2018-02" db="EMBL/GenBank/DDBJ databases">
        <title>Metagenomics reveals mixed infection of spiroplasma and phytoplasma in chicory.</title>
        <authorList>
            <person name="Polano C."/>
            <person name="Moruzzi S."/>
            <person name="Ermacora P."/>
            <person name="Ferrini F."/>
            <person name="Martini M."/>
            <person name="Firrao G."/>
        </authorList>
    </citation>
    <scope>NUCLEOTIDE SEQUENCE [LARGE SCALE GENOMIC DNA]</scope>
    <source>
        <strain evidence="2 3">ChiP</strain>
    </source>
</reference>
<gene>
    <name evidence="2" type="ORF">C6B37_01220</name>
</gene>
<dbReference type="EMBL" id="PUUG01000026">
    <property type="protein sequence ID" value="PQP79773.1"/>
    <property type="molecule type" value="Genomic_DNA"/>
</dbReference>
<name>A0A2S8NUW7_9MOLU</name>
<evidence type="ECO:0000313" key="2">
    <source>
        <dbReference type="EMBL" id="PQP79773.1"/>
    </source>
</evidence>
<proteinExistence type="predicted"/>
<evidence type="ECO:0000313" key="3">
    <source>
        <dbReference type="Proteomes" id="UP000238672"/>
    </source>
</evidence>
<dbReference type="Proteomes" id="UP000238672">
    <property type="component" value="Unassembled WGS sequence"/>
</dbReference>
<protein>
    <submittedName>
        <fullName evidence="2">Uncharacterized protein</fullName>
    </submittedName>
</protein>
<comment type="caution">
    <text evidence="2">The sequence shown here is derived from an EMBL/GenBank/DDBJ whole genome shotgun (WGS) entry which is preliminary data.</text>
</comment>
<organism evidence="2 3">
    <name type="scientific">Candidatus Phytoplasma phoenicium</name>
    <dbReference type="NCBI Taxonomy" id="198422"/>
    <lineage>
        <taxon>Bacteria</taxon>
        <taxon>Bacillati</taxon>
        <taxon>Mycoplasmatota</taxon>
        <taxon>Mollicutes</taxon>
        <taxon>Acholeplasmatales</taxon>
        <taxon>Acholeplasmataceae</taxon>
        <taxon>Candidatus Phytoplasma</taxon>
        <taxon>16SrIX (Pigeon pea witches'-broom group)</taxon>
    </lineage>
</organism>
<feature type="transmembrane region" description="Helical" evidence="1">
    <location>
        <begin position="21"/>
        <end position="40"/>
    </location>
</feature>
<keyword evidence="1" id="KW-0812">Transmembrane</keyword>
<dbReference type="AlphaFoldDB" id="A0A2S8NUW7"/>
<accession>A0A2S8NUW7</accession>
<evidence type="ECO:0000256" key="1">
    <source>
        <dbReference type="SAM" id="Phobius"/>
    </source>
</evidence>
<keyword evidence="1" id="KW-0472">Membrane</keyword>
<feature type="transmembrane region" description="Helical" evidence="1">
    <location>
        <begin position="134"/>
        <end position="154"/>
    </location>
</feature>
<keyword evidence="3" id="KW-1185">Reference proteome</keyword>
<keyword evidence="1" id="KW-1133">Transmembrane helix</keyword>